<feature type="domain" description="Nucleolar 27S pre-rRNA processing Urb2/Npa2 C-terminal" evidence="2">
    <location>
        <begin position="1942"/>
        <end position="2180"/>
    </location>
</feature>
<dbReference type="InterPro" id="IPR052609">
    <property type="entry name" value="Ribosome_Biogenesis_Reg"/>
</dbReference>
<evidence type="ECO:0000313" key="3">
    <source>
        <dbReference type="EMBL" id="GMN48669.1"/>
    </source>
</evidence>
<gene>
    <name evidence="3" type="ORF">TIFTF001_017831</name>
</gene>
<protein>
    <recommendedName>
        <fullName evidence="2">Nucleolar 27S pre-rRNA processing Urb2/Npa2 C-terminal domain-containing protein</fullName>
    </recommendedName>
</protein>
<feature type="region of interest" description="Disordered" evidence="1">
    <location>
        <begin position="1589"/>
        <end position="1630"/>
    </location>
</feature>
<dbReference type="PANTHER" id="PTHR15682">
    <property type="entry name" value="UNHEALTHY RIBOSOME BIOGENESIS PROTEIN 2 HOMOLOG"/>
    <property type="match status" value="1"/>
</dbReference>
<dbReference type="InterPro" id="IPR018849">
    <property type="entry name" value="Urb2/Npa2_C"/>
</dbReference>
<sequence length="2181" mass="244615">MTSLPFYHPHLPPPSLRPRSSSLKTASTDRRERGGFSRDGAWRGTVGWIPPRRHRGGRDLTGIAPRDLVVFEIGSSMAGSEAKLRNRRTEKKNRKRKQKSAEEPLPSPKKHRISVEVEEEEASKSQQLKLSRDFDEGFPWRNLELILSIQNKDLHLQKKVELAFDFVGSQVREAGGDDQDFETVKITRVVIFLNDWVQSLLIPSGKRIKTDREKSDIQVIETSLDLRCWKIFKFCLEESLKSKISLSFSRNLLQSIGFIAKHTLSQLDNKSSCLMESCFTGDGYELLRTVLDCVTLVFSSSGGLSNENLDLWLSTIVAVLELVQKIYAENLDSSSAGVYVLQLSCSVFEPFAKFLRAHPTKKNGFHDFIDKLLEPLLHLLGILQHQNNAGFAEGERNLLKILEDVFSHGLFHSVHIEGFLSLNSTDKYVSENKKDSKTVIKSYHRHLFAKLEGIVATKKELAACSIGKLFCLLAARVTNLKGALVMSESAKMTGKTDCSRQLEGIFLDHTSKMSFESSNLESEKSCFSPYLTADKRKSLFDFFVLLMEPLLLEINGYLEHKYGVGAVLLDAHCTLKSINSLLASFMHEKVYLRTEDTSEGACITFLKKVYEMITSLSSALIRSSKLDVGDRKEIEMLTLLAEEVVVAVGYLLKIEYEVMGNDLISLWLMMLSHLTLGLSLTDEPERSPLFHKISYLSSQLFNLYSQLRQVSNAVFTLCEAIRLLILHDGDVEVKYTRFLTPLHEKAHAQSVGTLVCSQEFKHAIHKAIKSIPEGQATTCLQQLNLDISESLEWIKGSNLVADGNKFGKLDRGGRFYLQAELLGRGLSEVYAMVLNSLTVTTGNSVLVGTSIKDLITLLCPHMSCLVGLQPDAVNTFLFSVRGKSFDNELAGNKNDLQSFRFSTHWVLLFFFQLYMSCRILYREAASLMAPNASSKMSAAMGDSLTAFSGGDLMQRTDWKNDGYFSSFGQPSASLLIVIQAVSDIYVQDSAADCCPLIYVMHAMALQRLVDLNRQIKSFEYLLQNNDNLVQNSLVDDTDLSHYHKKNKKLRRHISTLRQEAEGLTGFMMEYLSLVSKNQQSISASDGTTSKKSYAHESDEWDFGVSSVNKKTLAAAIWWILCQNIDIWSLYAAKKKLKTFLSILIHTSVPRGGSSFEQVEKLHSHDISQLNGVTMQQISLELFNNSILYEQEFVRRYLASRFCRALEKSALPFMNNSSSNVDFKSSPNWMEVLWDLENSVAIVSRNKDVMHNHFSAAKPATCSSGKAFKANDKEPKATSLSSAEITASQNLLYLLTWIPKEFLSLRSFSLLLTSILNLERLVIGSLSVYEGTSNSHNDHELLRLFLCCRKVLKYIVMASCEEKTEASQTSLSQMYSGKPLSVMWIFKSLYAVVGIQELLSKDSGIQVDDIIFSLLDHTLYIFLTLNKYHFSHVFHSIKNPKKSCDEQHDTGVDHEHGDLTKSNRCMSSCSYSEAWNSAFHIAKSLREQMESLLFPLKHALRDEKTGVLTSVVNLNRFSSVMSCFSGFLWGLASVMKQTDVRSADHKAVLSWWKEKSNTEINLCINVFEEFSNLLLGTMLLGDAQCFRKGGGKKDLSGAEGKADIPSGREQDSSGDGLTCLASSDGSDDSGTRAVSKKVLQLTGSHSAADFLTAVDPLENIPLNKPFLRNLLKGDFPEAAFLLRQLLLSSSAISRLNLHVNCAHLSADLMQMFTGISEILLSELVDLNVPQPLSFVWLDGILKYLEELGAHFPVTNPTLSRNLYVKMVELQLRTIGKCITLQGKRATLASHDTESSTKLLHGHIGLSQASLPSEPCGLDEFKSRVRLSFTEFIKKSSELHLLSAIQAIERALVGVRERTTVIYDIQTGSANGGKVSSIVAAGIDCLDLVLEYVSGRKRLSVVKRHIRSLISSVFNIILHLQSPIIFFERPIGDTDPDPGAVILMCVEVLIRIWGRHALFQMETWHVAQSLLIPGALFQSFHQLKLSKTPIQYNSSTVQHNLIRDLEGCKQFCGVDRRFSIDLFAACCRLLYNVLKHHKSECKRSIALLEASVLVLLHCLETTDSHSLVRNSYFSLDVEEGVKCAHCLRRIYEEIRHQKDVLGRHCAQFLSTYIWVYSGFGPLKTGIKREIDEVLRPGVYALIDACSAEDLQHLHTVFGEGPCRNTLANLQHDYKHNFQYEGKV</sequence>
<evidence type="ECO:0000313" key="4">
    <source>
        <dbReference type="Proteomes" id="UP001187192"/>
    </source>
</evidence>
<proteinExistence type="predicted"/>
<name>A0AA88DJ40_FICCA</name>
<organism evidence="3 4">
    <name type="scientific">Ficus carica</name>
    <name type="common">Common fig</name>
    <dbReference type="NCBI Taxonomy" id="3494"/>
    <lineage>
        <taxon>Eukaryota</taxon>
        <taxon>Viridiplantae</taxon>
        <taxon>Streptophyta</taxon>
        <taxon>Embryophyta</taxon>
        <taxon>Tracheophyta</taxon>
        <taxon>Spermatophyta</taxon>
        <taxon>Magnoliopsida</taxon>
        <taxon>eudicotyledons</taxon>
        <taxon>Gunneridae</taxon>
        <taxon>Pentapetalae</taxon>
        <taxon>rosids</taxon>
        <taxon>fabids</taxon>
        <taxon>Rosales</taxon>
        <taxon>Moraceae</taxon>
        <taxon>Ficeae</taxon>
        <taxon>Ficus</taxon>
    </lineage>
</organism>
<dbReference type="EMBL" id="BTGU01000029">
    <property type="protein sequence ID" value="GMN48669.1"/>
    <property type="molecule type" value="Genomic_DNA"/>
</dbReference>
<feature type="compositionally biased region" description="Basic and acidic residues" evidence="1">
    <location>
        <begin position="1590"/>
        <end position="1610"/>
    </location>
</feature>
<reference evidence="3" key="1">
    <citation type="submission" date="2023-07" db="EMBL/GenBank/DDBJ databases">
        <title>draft genome sequence of fig (Ficus carica).</title>
        <authorList>
            <person name="Takahashi T."/>
            <person name="Nishimura K."/>
        </authorList>
    </citation>
    <scope>NUCLEOTIDE SEQUENCE</scope>
</reference>
<dbReference type="PANTHER" id="PTHR15682:SF2">
    <property type="entry name" value="UNHEALTHY RIBOSOME BIOGENESIS PROTEIN 2 HOMOLOG"/>
    <property type="match status" value="1"/>
</dbReference>
<evidence type="ECO:0000259" key="2">
    <source>
        <dbReference type="Pfam" id="PF10441"/>
    </source>
</evidence>
<dbReference type="Pfam" id="PF10441">
    <property type="entry name" value="Urb2"/>
    <property type="match status" value="1"/>
</dbReference>
<dbReference type="Proteomes" id="UP001187192">
    <property type="component" value="Unassembled WGS sequence"/>
</dbReference>
<accession>A0AA88DJ40</accession>
<dbReference type="GO" id="GO:0005730">
    <property type="term" value="C:nucleolus"/>
    <property type="evidence" value="ECO:0007669"/>
    <property type="project" value="TreeGrafter"/>
</dbReference>
<evidence type="ECO:0000256" key="1">
    <source>
        <dbReference type="SAM" id="MobiDB-lite"/>
    </source>
</evidence>
<feature type="region of interest" description="Disordered" evidence="1">
    <location>
        <begin position="80"/>
        <end position="120"/>
    </location>
</feature>
<dbReference type="GO" id="GO:0042254">
    <property type="term" value="P:ribosome biogenesis"/>
    <property type="evidence" value="ECO:0007669"/>
    <property type="project" value="TreeGrafter"/>
</dbReference>
<feature type="compositionally biased region" description="Basic and acidic residues" evidence="1">
    <location>
        <begin position="27"/>
        <end position="36"/>
    </location>
</feature>
<feature type="region of interest" description="Disordered" evidence="1">
    <location>
        <begin position="1"/>
        <end position="60"/>
    </location>
</feature>
<comment type="caution">
    <text evidence="3">The sequence shown here is derived from an EMBL/GenBank/DDBJ whole genome shotgun (WGS) entry which is preliminary data.</text>
</comment>
<keyword evidence="4" id="KW-1185">Reference proteome</keyword>
<feature type="compositionally biased region" description="Basic residues" evidence="1">
    <location>
        <begin position="85"/>
        <end position="98"/>
    </location>
</feature>